<reference evidence="2" key="1">
    <citation type="submission" date="2021-05" db="EMBL/GenBank/DDBJ databases">
        <authorList>
            <person name="Alioto T."/>
            <person name="Alioto T."/>
            <person name="Gomez Garrido J."/>
        </authorList>
    </citation>
    <scope>NUCLEOTIDE SEQUENCE</scope>
</reference>
<sequence length="185" mass="21254">MGAEDEGSGDPGIRKYNEKELKDMCESVRLLVQGEPTLRCSTTDEFLIRFIKASEYDVMQSFQLIKDYFRAKIENPEAYVVKSPKSKLSYLTRLDLGFPLNGRDHLGRRVLWVPLGDIDPGKESFESICDMILLVLEALSLEEDVQEYGASLILDATNFTLKLMKWCTPYKMKTIMRFLQVTNLH</sequence>
<evidence type="ECO:0000313" key="2">
    <source>
        <dbReference type="EMBL" id="CAG6737129.1"/>
    </source>
</evidence>
<dbReference type="InterPro" id="IPR001251">
    <property type="entry name" value="CRAL-TRIO_dom"/>
</dbReference>
<organism evidence="2">
    <name type="scientific">Cacopsylla melanoneura</name>
    <dbReference type="NCBI Taxonomy" id="428564"/>
    <lineage>
        <taxon>Eukaryota</taxon>
        <taxon>Metazoa</taxon>
        <taxon>Ecdysozoa</taxon>
        <taxon>Arthropoda</taxon>
        <taxon>Hexapoda</taxon>
        <taxon>Insecta</taxon>
        <taxon>Pterygota</taxon>
        <taxon>Neoptera</taxon>
        <taxon>Paraneoptera</taxon>
        <taxon>Hemiptera</taxon>
        <taxon>Sternorrhyncha</taxon>
        <taxon>Psylloidea</taxon>
        <taxon>Psyllidae</taxon>
        <taxon>Psyllinae</taxon>
        <taxon>Cacopsylla</taxon>
    </lineage>
</organism>
<protein>
    <submittedName>
        <fullName evidence="2">Clavesin-1</fullName>
    </submittedName>
</protein>
<dbReference type="Gene3D" id="3.40.525.10">
    <property type="entry name" value="CRAL-TRIO lipid binding domain"/>
    <property type="match status" value="1"/>
</dbReference>
<dbReference type="SUPFAM" id="SSF52087">
    <property type="entry name" value="CRAL/TRIO domain"/>
    <property type="match status" value="1"/>
</dbReference>
<dbReference type="PANTHER" id="PTHR10174:SF226">
    <property type="entry name" value="CLAVESIN-1-LIKE PROTEIN"/>
    <property type="match status" value="1"/>
</dbReference>
<dbReference type="SUPFAM" id="SSF46938">
    <property type="entry name" value="CRAL/TRIO N-terminal domain"/>
    <property type="match status" value="1"/>
</dbReference>
<dbReference type="Gene3D" id="1.10.8.20">
    <property type="entry name" value="N-terminal domain of phosphatidylinositol transfer protein sec14p"/>
    <property type="match status" value="1"/>
</dbReference>
<dbReference type="PANTHER" id="PTHR10174">
    <property type="entry name" value="ALPHA-TOCOPHEROL TRANSFER PROTEIN-RELATED"/>
    <property type="match status" value="1"/>
</dbReference>
<proteinExistence type="predicted"/>
<dbReference type="AlphaFoldDB" id="A0A8D9E2Q0"/>
<name>A0A8D9E2Q0_9HEMI</name>
<dbReference type="InterPro" id="IPR036865">
    <property type="entry name" value="CRAL-TRIO_dom_sf"/>
</dbReference>
<dbReference type="GO" id="GO:0016020">
    <property type="term" value="C:membrane"/>
    <property type="evidence" value="ECO:0007669"/>
    <property type="project" value="TreeGrafter"/>
</dbReference>
<dbReference type="CDD" id="cd00170">
    <property type="entry name" value="SEC14"/>
    <property type="match status" value="1"/>
</dbReference>
<feature type="domain" description="CRAL/TRIO N-terminal" evidence="1">
    <location>
        <begin position="43"/>
        <end position="68"/>
    </location>
</feature>
<dbReference type="InterPro" id="IPR036273">
    <property type="entry name" value="CRAL/TRIO_N_dom_sf"/>
</dbReference>
<evidence type="ECO:0000259" key="1">
    <source>
        <dbReference type="SMART" id="SM01100"/>
    </source>
</evidence>
<dbReference type="GO" id="GO:1902936">
    <property type="term" value="F:phosphatidylinositol bisphosphate binding"/>
    <property type="evidence" value="ECO:0007669"/>
    <property type="project" value="TreeGrafter"/>
</dbReference>
<dbReference type="Pfam" id="PF00650">
    <property type="entry name" value="CRAL_TRIO"/>
    <property type="match status" value="1"/>
</dbReference>
<dbReference type="SMART" id="SM01100">
    <property type="entry name" value="CRAL_TRIO_N"/>
    <property type="match status" value="1"/>
</dbReference>
<dbReference type="EMBL" id="HBUF01401970">
    <property type="protein sequence ID" value="CAG6737129.1"/>
    <property type="molecule type" value="Transcribed_RNA"/>
</dbReference>
<accession>A0A8D9E2Q0</accession>
<dbReference type="InterPro" id="IPR011074">
    <property type="entry name" value="CRAL/TRIO_N_dom"/>
</dbReference>